<proteinExistence type="predicted"/>
<dbReference type="PANTHER" id="PTHR34235">
    <property type="entry name" value="SLR1203 PROTEIN-RELATED"/>
    <property type="match status" value="1"/>
</dbReference>
<reference evidence="2" key="1">
    <citation type="submission" date="2017-02" db="EMBL/GenBank/DDBJ databases">
        <authorList>
            <person name="Daims H."/>
        </authorList>
    </citation>
    <scope>NUCLEOTIDE SEQUENCE [LARGE SCALE GENOMIC DNA]</scope>
</reference>
<sequence>MNWQELSATSHYKTAIAIHHELQQGHQEEANKGLQALINALSRSEKRVLKSQLIRLMKHIIKWQTQPDYRTRSWIASIHNARVEIKDIQEETPSLSNKIIEQLWNDCLASAIVEAEDEMRQDTKIEALSWQAIFEHSYCLNEKT</sequence>
<dbReference type="AlphaFoldDB" id="A0A1R4HB11"/>
<dbReference type="Proteomes" id="UP000195667">
    <property type="component" value="Unassembled WGS sequence"/>
</dbReference>
<dbReference type="PANTHER" id="PTHR34235:SF4">
    <property type="entry name" value="SLR0291 PROTEIN"/>
    <property type="match status" value="1"/>
</dbReference>
<keyword evidence="2" id="KW-1185">Reference proteome</keyword>
<dbReference type="InterPro" id="IPR002636">
    <property type="entry name" value="DUF29"/>
</dbReference>
<gene>
    <name evidence="1" type="ORF">CRENPOLYSF1_430107</name>
</gene>
<evidence type="ECO:0000313" key="2">
    <source>
        <dbReference type="Proteomes" id="UP000195667"/>
    </source>
</evidence>
<organism evidence="1 2">
    <name type="scientific">Crenothrix polyspora</name>
    <dbReference type="NCBI Taxonomy" id="360316"/>
    <lineage>
        <taxon>Bacteria</taxon>
        <taxon>Pseudomonadati</taxon>
        <taxon>Pseudomonadota</taxon>
        <taxon>Gammaproteobacteria</taxon>
        <taxon>Methylococcales</taxon>
        <taxon>Crenotrichaceae</taxon>
        <taxon>Crenothrix</taxon>
    </lineage>
</organism>
<dbReference type="Gene3D" id="1.20.1220.20">
    <property type="entry name" value="Uncharcterised protein PF01724"/>
    <property type="match status" value="1"/>
</dbReference>
<dbReference type="Pfam" id="PF01724">
    <property type="entry name" value="DUF29"/>
    <property type="match status" value="1"/>
</dbReference>
<accession>A0A1R4HB11</accession>
<dbReference type="RefSeq" id="WP_176371093.1">
    <property type="nucleotide sequence ID" value="NZ_FUKI01000119.1"/>
</dbReference>
<name>A0A1R4HB11_9GAMM</name>
<dbReference type="EMBL" id="FUKI01000119">
    <property type="protein sequence ID" value="SJM93444.1"/>
    <property type="molecule type" value="Genomic_DNA"/>
</dbReference>
<protein>
    <recommendedName>
        <fullName evidence="3">DUF29 domain-containing protein</fullName>
    </recommendedName>
</protein>
<evidence type="ECO:0008006" key="3">
    <source>
        <dbReference type="Google" id="ProtNLM"/>
    </source>
</evidence>
<evidence type="ECO:0000313" key="1">
    <source>
        <dbReference type="EMBL" id="SJM93444.1"/>
    </source>
</evidence>